<dbReference type="RefSeq" id="WP_216657501.1">
    <property type="nucleotide sequence ID" value="NZ_JABJWD010000011.1"/>
</dbReference>
<dbReference type="PROSITE" id="PS51186">
    <property type="entry name" value="GNAT"/>
    <property type="match status" value="1"/>
</dbReference>
<feature type="domain" description="N-acetyltransferase" evidence="4">
    <location>
        <begin position="35"/>
        <end position="188"/>
    </location>
</feature>
<dbReference type="EMBL" id="JANGSQ010000109">
    <property type="protein sequence ID" value="MCW4591804.1"/>
    <property type="molecule type" value="Genomic_DNA"/>
</dbReference>
<evidence type="ECO:0000256" key="2">
    <source>
        <dbReference type="ARBA" id="ARBA00023315"/>
    </source>
</evidence>
<name>A0ABT3K8V9_9PROT</name>
<sequence length="209" mass="22650">MSSTPARSFPARWITTNSRRPSPIPADPAASRSTPAIRPARPGDAAFLPAIEHSAAQRFATIPALAGLATGDVMTAQTHLACIAEGTCWVAQDDTGMIVGFLSARTQHDSLHILELSVRRESQGQGLGRALLHAAMHQVRQSRRTGGLTLTTFRDVAWNAPFYRAMGFVDMDTPPPWLRALLAEEIAGGFPAGSRCAMRWRPGKEIIRK</sequence>
<protein>
    <submittedName>
        <fullName evidence="5">GNAT family N-acetyltransferase</fullName>
    </submittedName>
</protein>
<evidence type="ECO:0000259" key="4">
    <source>
        <dbReference type="PROSITE" id="PS51186"/>
    </source>
</evidence>
<dbReference type="Pfam" id="PF13508">
    <property type="entry name" value="Acetyltransf_7"/>
    <property type="match status" value="1"/>
</dbReference>
<keyword evidence="1" id="KW-0808">Transferase</keyword>
<evidence type="ECO:0000256" key="1">
    <source>
        <dbReference type="ARBA" id="ARBA00022679"/>
    </source>
</evidence>
<organism evidence="5 6">
    <name type="scientific">Gluconacetobacter entanii</name>
    <dbReference type="NCBI Taxonomy" id="108528"/>
    <lineage>
        <taxon>Bacteria</taxon>
        <taxon>Pseudomonadati</taxon>
        <taxon>Pseudomonadota</taxon>
        <taxon>Alphaproteobacteria</taxon>
        <taxon>Acetobacterales</taxon>
        <taxon>Acetobacteraceae</taxon>
        <taxon>Gluconacetobacter</taxon>
    </lineage>
</organism>
<feature type="region of interest" description="Disordered" evidence="3">
    <location>
        <begin position="1"/>
        <end position="41"/>
    </location>
</feature>
<keyword evidence="2" id="KW-0012">Acyltransferase</keyword>
<gene>
    <name evidence="5" type="ORF">NO263_14560</name>
</gene>
<dbReference type="CDD" id="cd04301">
    <property type="entry name" value="NAT_SF"/>
    <property type="match status" value="1"/>
</dbReference>
<evidence type="ECO:0000313" key="5">
    <source>
        <dbReference type="EMBL" id="MCW4591804.1"/>
    </source>
</evidence>
<proteinExistence type="predicted"/>
<comment type="caution">
    <text evidence="5">The sequence shown here is derived from an EMBL/GenBank/DDBJ whole genome shotgun (WGS) entry which is preliminary data.</text>
</comment>
<evidence type="ECO:0000313" key="6">
    <source>
        <dbReference type="Proteomes" id="UP001526337"/>
    </source>
</evidence>
<dbReference type="Proteomes" id="UP001526337">
    <property type="component" value="Unassembled WGS sequence"/>
</dbReference>
<evidence type="ECO:0000256" key="3">
    <source>
        <dbReference type="SAM" id="MobiDB-lite"/>
    </source>
</evidence>
<dbReference type="PANTHER" id="PTHR43800">
    <property type="entry name" value="PEPTIDYL-LYSINE N-ACETYLTRANSFERASE YJAB"/>
    <property type="match status" value="1"/>
</dbReference>
<dbReference type="PANTHER" id="PTHR43800:SF1">
    <property type="entry name" value="PEPTIDYL-LYSINE N-ACETYLTRANSFERASE YJAB"/>
    <property type="match status" value="1"/>
</dbReference>
<reference evidence="5 6" key="1">
    <citation type="submission" date="2022-07" db="EMBL/GenBank/DDBJ databases">
        <title>Genome stability of Gluconacetobacter entanii AV429.</title>
        <authorList>
            <person name="Trcek J."/>
            <person name="Cepec E."/>
        </authorList>
    </citation>
    <scope>NUCLEOTIDE SEQUENCE [LARGE SCALE GENOMIC DNA]</scope>
    <source>
        <strain evidence="5 6">AV429_2022</strain>
    </source>
</reference>
<accession>A0ABT3K8V9</accession>
<keyword evidence="6" id="KW-1185">Reference proteome</keyword>
<dbReference type="InterPro" id="IPR000182">
    <property type="entry name" value="GNAT_dom"/>
</dbReference>